<dbReference type="Proteomes" id="UP000257607">
    <property type="component" value="Chromosome"/>
</dbReference>
<dbReference type="InterPro" id="IPR003439">
    <property type="entry name" value="ABC_transporter-like_ATP-bd"/>
</dbReference>
<dbReference type="InterPro" id="IPR017871">
    <property type="entry name" value="ABC_transporter-like_CS"/>
</dbReference>
<evidence type="ECO:0000256" key="4">
    <source>
        <dbReference type="ARBA" id="ARBA00022840"/>
    </source>
</evidence>
<dbReference type="InterPro" id="IPR027417">
    <property type="entry name" value="P-loop_NTPase"/>
</dbReference>
<dbReference type="PROSITE" id="PS50893">
    <property type="entry name" value="ABC_TRANSPORTER_2"/>
    <property type="match status" value="1"/>
</dbReference>
<dbReference type="PANTHER" id="PTHR43166">
    <property type="entry name" value="AMINO ACID IMPORT ATP-BINDING PROTEIN"/>
    <property type="match status" value="1"/>
</dbReference>
<dbReference type="Pfam" id="PF00005">
    <property type="entry name" value="ABC_tran"/>
    <property type="match status" value="1"/>
</dbReference>
<dbReference type="InterPro" id="IPR050086">
    <property type="entry name" value="MetN_ABC_transporter-like"/>
</dbReference>
<evidence type="ECO:0000313" key="8">
    <source>
        <dbReference type="Proteomes" id="UP000257607"/>
    </source>
</evidence>
<feature type="domain" description="ABC transporter" evidence="5">
    <location>
        <begin position="2"/>
        <end position="217"/>
    </location>
</feature>
<dbReference type="Gene3D" id="3.40.50.300">
    <property type="entry name" value="P-loop containing nucleotide triphosphate hydrolases"/>
    <property type="match status" value="1"/>
</dbReference>
<accession>A0A385ADN4</accession>
<dbReference type="PANTHER" id="PTHR43166:SF4">
    <property type="entry name" value="PHOSPHONATES IMPORT ATP-BINDING PROTEIN PHNC"/>
    <property type="match status" value="1"/>
</dbReference>
<reference evidence="7" key="2">
    <citation type="submission" date="2023-02" db="EMBL/GenBank/DDBJ databases">
        <title>Complete genome sequence of Lactobacillus curvatus CACC879 isolated from Pig feces.</title>
        <authorList>
            <person name="Park S."/>
            <person name="Park M.A."/>
            <person name="Kim D.-H."/>
            <person name="Kim Y."/>
        </authorList>
    </citation>
    <scope>NUCLEOTIDE SEQUENCE</scope>
    <source>
        <strain evidence="7">CACC879</strain>
    </source>
</reference>
<keyword evidence="2" id="KW-0813">Transport</keyword>
<dbReference type="EMBL" id="CP117683">
    <property type="protein sequence ID" value="WDC92045.1"/>
    <property type="molecule type" value="Genomic_DNA"/>
</dbReference>
<evidence type="ECO:0000259" key="5">
    <source>
        <dbReference type="PROSITE" id="PS50893"/>
    </source>
</evidence>
<dbReference type="SUPFAM" id="SSF52540">
    <property type="entry name" value="P-loop containing nucleoside triphosphate hydrolases"/>
    <property type="match status" value="1"/>
</dbReference>
<evidence type="ECO:0000256" key="3">
    <source>
        <dbReference type="ARBA" id="ARBA00022741"/>
    </source>
</evidence>
<organism evidence="6 8">
    <name type="scientific">Latilactobacillus curvatus</name>
    <name type="common">Lactobacillus curvatus</name>
    <dbReference type="NCBI Taxonomy" id="28038"/>
    <lineage>
        <taxon>Bacteria</taxon>
        <taxon>Bacillati</taxon>
        <taxon>Bacillota</taxon>
        <taxon>Bacilli</taxon>
        <taxon>Lactobacillales</taxon>
        <taxon>Lactobacillaceae</taxon>
        <taxon>Latilactobacillus</taxon>
    </lineage>
</organism>
<reference evidence="6 8" key="1">
    <citation type="submission" date="2018-07" db="EMBL/GenBank/DDBJ databases">
        <title>Lactobacillus curvatus genome sequence.</title>
        <authorList>
            <person name="Prechtl R."/>
        </authorList>
    </citation>
    <scope>NUCLEOTIDE SEQUENCE [LARGE SCALE GENOMIC DNA]</scope>
    <source>
        <strain evidence="6 8">TMW 1.1928</strain>
    </source>
</reference>
<dbReference type="RefSeq" id="WP_004270685.1">
    <property type="nucleotide sequence ID" value="NZ_CP015493.1"/>
</dbReference>
<keyword evidence="3" id="KW-0547">Nucleotide-binding</keyword>
<evidence type="ECO:0000313" key="7">
    <source>
        <dbReference type="EMBL" id="WDC92045.1"/>
    </source>
</evidence>
<sequence length="217" mass="23610">MFQLENINQSFKGRQILNDLNLSVESGSILAIVGPSGAGKSTLLRLMSGLDQPDSGRFIIDGKPYEPSNREQGARIGVVFQDFRLFPHLSVLENVTLAPIMVKKQPAKKAKADGAKLLQQLGLSAQATAYPFQLSGGQRQRVAIARALAMQPEILCYDEPTSALDPSLVASVAQLILDLKQQGMTQIVVTHDIQFANQIADQIFELQPNGVQQNDEA</sequence>
<dbReference type="GO" id="GO:0016887">
    <property type="term" value="F:ATP hydrolysis activity"/>
    <property type="evidence" value="ECO:0007669"/>
    <property type="project" value="InterPro"/>
</dbReference>
<dbReference type="SMART" id="SM00382">
    <property type="entry name" value="AAA"/>
    <property type="match status" value="1"/>
</dbReference>
<dbReference type="AlphaFoldDB" id="A0A385ADN4"/>
<dbReference type="GO" id="GO:0005524">
    <property type="term" value="F:ATP binding"/>
    <property type="evidence" value="ECO:0007669"/>
    <property type="project" value="UniProtKB-KW"/>
</dbReference>
<dbReference type="PROSITE" id="PS00211">
    <property type="entry name" value="ABC_TRANSPORTER_1"/>
    <property type="match status" value="1"/>
</dbReference>
<protein>
    <submittedName>
        <fullName evidence="7">ATP-binding cassette domain-containing protein</fullName>
    </submittedName>
    <submittedName>
        <fullName evidence="6">Amino acid ABC transporter ATP-binding protein</fullName>
    </submittedName>
</protein>
<keyword evidence="4 6" id="KW-0067">ATP-binding</keyword>
<evidence type="ECO:0000256" key="2">
    <source>
        <dbReference type="ARBA" id="ARBA00022448"/>
    </source>
</evidence>
<dbReference type="InterPro" id="IPR003593">
    <property type="entry name" value="AAA+_ATPase"/>
</dbReference>
<comment type="similarity">
    <text evidence="1">Belongs to the ABC transporter superfamily.</text>
</comment>
<gene>
    <name evidence="6" type="ORF">DT351_05120</name>
    <name evidence="7" type="ORF">PSR33_00450</name>
</gene>
<evidence type="ECO:0000313" key="6">
    <source>
        <dbReference type="EMBL" id="AXN35775.1"/>
    </source>
</evidence>
<name>A0A385ADN4_LATCU</name>
<dbReference type="EMBL" id="CP031003">
    <property type="protein sequence ID" value="AXN35775.1"/>
    <property type="molecule type" value="Genomic_DNA"/>
</dbReference>
<proteinExistence type="inferred from homology"/>
<dbReference type="Proteomes" id="UP001215533">
    <property type="component" value="Chromosome"/>
</dbReference>
<evidence type="ECO:0000256" key="1">
    <source>
        <dbReference type="ARBA" id="ARBA00005417"/>
    </source>
</evidence>